<reference evidence="1 2" key="1">
    <citation type="submission" date="2022-03" db="EMBL/GenBank/DDBJ databases">
        <authorList>
            <person name="Macdonald S."/>
            <person name="Ahmed S."/>
            <person name="Newling K."/>
        </authorList>
    </citation>
    <scope>NUCLEOTIDE SEQUENCE [LARGE SCALE GENOMIC DNA]</scope>
</reference>
<dbReference type="PANTHER" id="PTHR14379">
    <property type="entry name" value="LIMKAIN B LKAP"/>
    <property type="match status" value="1"/>
</dbReference>
<dbReference type="EMBL" id="CAKOAT010668487">
    <property type="protein sequence ID" value="CAH8385625.1"/>
    <property type="molecule type" value="Genomic_DNA"/>
</dbReference>
<proteinExistence type="predicted"/>
<sequence>MSSGPGIEITGDTRVFWDEDTLSIAGAFNPFHVRVNLTAALAKKNIHGFLELNYYCDKNIPIPDSSTQEKSRFHFYPDDEPDSVGKTLRSKIMLTRILLWAFDFNPANKEGPANLMIVSNSVPQDPEMIRVLQALRKRNFSILLVRSDKLDNVEYADTGDLPVENFDWLWGSLIFGDKPFIDPCETRAGSVFCSGCHAKVSIITEDEDEDE</sequence>
<keyword evidence="2" id="KW-1185">Reference proteome</keyword>
<dbReference type="InterPro" id="IPR024768">
    <property type="entry name" value="Marf1"/>
</dbReference>
<organism evidence="1 2">
    <name type="scientific">Eruca vesicaria subsp. sativa</name>
    <name type="common">Garden rocket</name>
    <name type="synonym">Eruca sativa</name>
    <dbReference type="NCBI Taxonomy" id="29727"/>
    <lineage>
        <taxon>Eukaryota</taxon>
        <taxon>Viridiplantae</taxon>
        <taxon>Streptophyta</taxon>
        <taxon>Embryophyta</taxon>
        <taxon>Tracheophyta</taxon>
        <taxon>Spermatophyta</taxon>
        <taxon>Magnoliopsida</taxon>
        <taxon>eudicotyledons</taxon>
        <taxon>Gunneridae</taxon>
        <taxon>Pentapetalae</taxon>
        <taxon>rosids</taxon>
        <taxon>malvids</taxon>
        <taxon>Brassicales</taxon>
        <taxon>Brassicaceae</taxon>
        <taxon>Brassiceae</taxon>
        <taxon>Eruca</taxon>
    </lineage>
</organism>
<dbReference type="AlphaFoldDB" id="A0ABC8LQD3"/>
<evidence type="ECO:0008006" key="3">
    <source>
        <dbReference type="Google" id="ProtNLM"/>
    </source>
</evidence>
<dbReference type="PANTHER" id="PTHR14379:SF22">
    <property type="entry name" value="ENDONUCLEASE OR GLYCOSYL HYDROLASE"/>
    <property type="match status" value="1"/>
</dbReference>
<evidence type="ECO:0000313" key="1">
    <source>
        <dbReference type="EMBL" id="CAH8385625.1"/>
    </source>
</evidence>
<comment type="caution">
    <text evidence="1">The sequence shown here is derived from an EMBL/GenBank/DDBJ whole genome shotgun (WGS) entry which is preliminary data.</text>
</comment>
<dbReference type="Proteomes" id="UP001642260">
    <property type="component" value="Unassembled WGS sequence"/>
</dbReference>
<evidence type="ECO:0000313" key="2">
    <source>
        <dbReference type="Proteomes" id="UP001642260"/>
    </source>
</evidence>
<accession>A0ABC8LQD3</accession>
<name>A0ABC8LQD3_ERUVS</name>
<gene>
    <name evidence="1" type="ORF">ERUC_LOCUS38108</name>
</gene>
<protein>
    <recommendedName>
        <fullName evidence="3">NYN domain-containing protein</fullName>
    </recommendedName>
</protein>